<feature type="domain" description="Peptidase M56" evidence="2">
    <location>
        <begin position="82"/>
        <end position="274"/>
    </location>
</feature>
<organism evidence="3 4">
    <name type="scientific">Xylocopilactobacillus apis</name>
    <dbReference type="NCBI Taxonomy" id="2932183"/>
    <lineage>
        <taxon>Bacteria</taxon>
        <taxon>Bacillati</taxon>
        <taxon>Bacillota</taxon>
        <taxon>Bacilli</taxon>
        <taxon>Lactobacillales</taxon>
        <taxon>Lactobacillaceae</taxon>
        <taxon>Xylocopilactobacillus</taxon>
    </lineage>
</organism>
<feature type="transmembrane region" description="Helical" evidence="1">
    <location>
        <begin position="6"/>
        <end position="27"/>
    </location>
</feature>
<dbReference type="CDD" id="cd07341">
    <property type="entry name" value="M56_BlaR1_MecR1_like"/>
    <property type="match status" value="1"/>
</dbReference>
<dbReference type="KEGG" id="xak:KIMC2_02320"/>
<dbReference type="PANTHER" id="PTHR34978:SF3">
    <property type="entry name" value="SLR0241 PROTEIN"/>
    <property type="match status" value="1"/>
</dbReference>
<evidence type="ECO:0000313" key="3">
    <source>
        <dbReference type="EMBL" id="BDR55670.1"/>
    </source>
</evidence>
<gene>
    <name evidence="3" type="ORF">KIMC2_02320</name>
</gene>
<feature type="transmembrane region" description="Helical" evidence="1">
    <location>
        <begin position="81"/>
        <end position="103"/>
    </location>
</feature>
<keyword evidence="1" id="KW-0472">Membrane</keyword>
<dbReference type="EMBL" id="AP026801">
    <property type="protein sequence ID" value="BDR55670.1"/>
    <property type="molecule type" value="Genomic_DNA"/>
</dbReference>
<evidence type="ECO:0000256" key="1">
    <source>
        <dbReference type="SAM" id="Phobius"/>
    </source>
</evidence>
<dbReference type="PANTHER" id="PTHR34978">
    <property type="entry name" value="POSSIBLE SENSOR-TRANSDUCER PROTEIN BLAR"/>
    <property type="match status" value="1"/>
</dbReference>
<feature type="transmembrane region" description="Helical" evidence="1">
    <location>
        <begin position="290"/>
        <end position="308"/>
    </location>
</feature>
<name>A0AAU9D070_9LACO</name>
<feature type="transmembrane region" description="Helical" evidence="1">
    <location>
        <begin position="39"/>
        <end position="61"/>
    </location>
</feature>
<dbReference type="InterPro" id="IPR052173">
    <property type="entry name" value="Beta-lactam_resp_regulator"/>
</dbReference>
<dbReference type="RefSeq" id="WP_317697177.1">
    <property type="nucleotide sequence ID" value="NZ_AP026801.1"/>
</dbReference>
<dbReference type="Proteomes" id="UP001321804">
    <property type="component" value="Chromosome"/>
</dbReference>
<sequence length="366" mass="43012">MSFSFSSLIVTIIWSTLLILTLNFLLTNETISKKIRADVLDLFSVVIVLRLFLPFEFIITHTVVSTKVLPVIYKFNDTTKLYGQILAIAWIVGFGMKMVKLFFSFKRTKRLIALSNKIKKSSLDQNVQKIIPARTNLYCLPEIRYPCTIGSFKTKIIIPTLEFSKKDFNFIIQHEIYHINNYDNLKKMFVEVLACIYWWFPPVYLYRKQVSLINELKVDAQMTKNVSPSEYISYMTCLAETYKKFKNRKIERGNLLTSNFVIREQNRLKNRLKFLSYTESSQKISQNLKLLLLITFVVSLLFVFEPSYHDESKIKGTFKLEDGQNYILEINKKYYLYSNGKNQGEIKNYKNVSETKKLPIVKIKNR</sequence>
<keyword evidence="4" id="KW-1185">Reference proteome</keyword>
<keyword evidence="1" id="KW-0812">Transmembrane</keyword>
<protein>
    <recommendedName>
        <fullName evidence="2">Peptidase M56 domain-containing protein</fullName>
    </recommendedName>
</protein>
<proteinExistence type="predicted"/>
<evidence type="ECO:0000313" key="4">
    <source>
        <dbReference type="Proteomes" id="UP001321804"/>
    </source>
</evidence>
<dbReference type="InterPro" id="IPR008756">
    <property type="entry name" value="Peptidase_M56"/>
</dbReference>
<keyword evidence="1" id="KW-1133">Transmembrane helix</keyword>
<dbReference type="AlphaFoldDB" id="A0AAU9D070"/>
<reference evidence="3 4" key="1">
    <citation type="journal article" date="2023" name="Microbiol. Spectr.">
        <title>Symbiosis of Carpenter Bees with Uncharacterized Lactic Acid Bacteria Showing NAD Auxotrophy.</title>
        <authorList>
            <person name="Kawasaki S."/>
            <person name="Ozawa K."/>
            <person name="Mori T."/>
            <person name="Yamamoto A."/>
            <person name="Ito M."/>
            <person name="Ohkuma M."/>
            <person name="Sakamoto M."/>
            <person name="Matsutani M."/>
        </authorList>
    </citation>
    <scope>NUCLEOTIDE SEQUENCE [LARGE SCALE GENOMIC DNA]</scope>
    <source>
        <strain evidence="3 4">KimC2</strain>
    </source>
</reference>
<dbReference type="Pfam" id="PF05569">
    <property type="entry name" value="Peptidase_M56"/>
    <property type="match status" value="1"/>
</dbReference>
<accession>A0AAU9D070</accession>
<evidence type="ECO:0000259" key="2">
    <source>
        <dbReference type="Pfam" id="PF05569"/>
    </source>
</evidence>